<gene>
    <name evidence="9" type="ORF">A2557_12335</name>
</gene>
<evidence type="ECO:0000313" key="10">
    <source>
        <dbReference type="Proteomes" id="UP000177583"/>
    </source>
</evidence>
<reference evidence="9 10" key="1">
    <citation type="journal article" date="2016" name="Nat. Commun.">
        <title>Thousands of microbial genomes shed light on interconnected biogeochemical processes in an aquifer system.</title>
        <authorList>
            <person name="Anantharaman K."/>
            <person name="Brown C.T."/>
            <person name="Hug L.A."/>
            <person name="Sharon I."/>
            <person name="Castelle C.J."/>
            <person name="Probst A.J."/>
            <person name="Thomas B.C."/>
            <person name="Singh A."/>
            <person name="Wilkins M.J."/>
            <person name="Karaoz U."/>
            <person name="Brodie E.L."/>
            <person name="Williams K.H."/>
            <person name="Hubbard S.S."/>
            <person name="Banfield J.F."/>
        </authorList>
    </citation>
    <scope>NUCLEOTIDE SEQUENCE [LARGE SCALE GENOMIC DNA]</scope>
</reference>
<dbReference type="InterPro" id="IPR000702">
    <property type="entry name" value="Ribosomal_uL6-like"/>
</dbReference>
<feature type="domain" description="Large ribosomal subunit protein uL6 alpha-beta" evidence="8">
    <location>
        <begin position="90"/>
        <end position="163"/>
    </location>
</feature>
<dbReference type="Pfam" id="PF00347">
    <property type="entry name" value="Ribosomal_L6"/>
    <property type="match status" value="2"/>
</dbReference>
<comment type="similarity">
    <text evidence="1 6">Belongs to the universal ribosomal protein uL6 family.</text>
</comment>
<dbReference type="AlphaFoldDB" id="A0A1F6GMQ2"/>
<dbReference type="Gene3D" id="3.90.930.12">
    <property type="entry name" value="Ribosomal protein L6, alpha-beta domain"/>
    <property type="match status" value="2"/>
</dbReference>
<dbReference type="InterPro" id="IPR036789">
    <property type="entry name" value="Ribosomal_uL6-like_a/b-dom_sf"/>
</dbReference>
<keyword evidence="2 6" id="KW-0689">Ribosomal protein</keyword>
<dbReference type="NCBIfam" id="TIGR03654">
    <property type="entry name" value="L6_bact"/>
    <property type="match status" value="1"/>
</dbReference>
<feature type="domain" description="Large ribosomal subunit protein uL6 alpha-beta" evidence="8">
    <location>
        <begin position="13"/>
        <end position="82"/>
    </location>
</feature>
<keyword evidence="3 6" id="KW-0687">Ribonucleoprotein</keyword>
<dbReference type="PRINTS" id="PR00059">
    <property type="entry name" value="RIBOSOMALL6"/>
</dbReference>
<dbReference type="Proteomes" id="UP000177583">
    <property type="component" value="Unassembled WGS sequence"/>
</dbReference>
<name>A0A1F6GMQ2_9PROT</name>
<evidence type="ECO:0000256" key="5">
    <source>
        <dbReference type="NCBIfam" id="TIGR03654"/>
    </source>
</evidence>
<organism evidence="9 10">
    <name type="scientific">Candidatus Lambdaproteobacteria bacterium RIFOXYD2_FULL_56_26</name>
    <dbReference type="NCBI Taxonomy" id="1817773"/>
    <lineage>
        <taxon>Bacteria</taxon>
        <taxon>Pseudomonadati</taxon>
        <taxon>Pseudomonadota</taxon>
        <taxon>Candidatus Lambdaproteobacteria</taxon>
    </lineage>
</organism>
<evidence type="ECO:0000313" key="9">
    <source>
        <dbReference type="EMBL" id="OGG99382.1"/>
    </source>
</evidence>
<evidence type="ECO:0000256" key="2">
    <source>
        <dbReference type="ARBA" id="ARBA00022980"/>
    </source>
</evidence>
<evidence type="ECO:0000256" key="3">
    <source>
        <dbReference type="ARBA" id="ARBA00023274"/>
    </source>
</evidence>
<dbReference type="EMBL" id="MFNF01000057">
    <property type="protein sequence ID" value="OGG99382.1"/>
    <property type="molecule type" value="Genomic_DNA"/>
</dbReference>
<dbReference type="GO" id="GO:0003735">
    <property type="term" value="F:structural constituent of ribosome"/>
    <property type="evidence" value="ECO:0007669"/>
    <property type="project" value="UniProtKB-UniRule"/>
</dbReference>
<evidence type="ECO:0000256" key="7">
    <source>
        <dbReference type="RuleBase" id="RU003870"/>
    </source>
</evidence>
<dbReference type="InterPro" id="IPR019906">
    <property type="entry name" value="Ribosomal_uL6_bac-type"/>
</dbReference>
<dbReference type="GO" id="GO:0002181">
    <property type="term" value="P:cytoplasmic translation"/>
    <property type="evidence" value="ECO:0007669"/>
    <property type="project" value="TreeGrafter"/>
</dbReference>
<dbReference type="GO" id="GO:0022625">
    <property type="term" value="C:cytosolic large ribosomal subunit"/>
    <property type="evidence" value="ECO:0007669"/>
    <property type="project" value="UniProtKB-UniRule"/>
</dbReference>
<evidence type="ECO:0000259" key="8">
    <source>
        <dbReference type="Pfam" id="PF00347"/>
    </source>
</evidence>
<dbReference type="PROSITE" id="PS00525">
    <property type="entry name" value="RIBOSOMAL_L6_1"/>
    <property type="match status" value="1"/>
</dbReference>
<accession>A0A1F6GMQ2</accession>
<dbReference type="PIRSF" id="PIRSF002162">
    <property type="entry name" value="Ribosomal_L6"/>
    <property type="match status" value="1"/>
</dbReference>
<evidence type="ECO:0000256" key="4">
    <source>
        <dbReference type="ARBA" id="ARBA00035454"/>
    </source>
</evidence>
<dbReference type="SUPFAM" id="SSF56053">
    <property type="entry name" value="Ribosomal protein L6"/>
    <property type="match status" value="2"/>
</dbReference>
<evidence type="ECO:0000256" key="1">
    <source>
        <dbReference type="ARBA" id="ARBA00009356"/>
    </source>
</evidence>
<dbReference type="InterPro" id="IPR020040">
    <property type="entry name" value="Ribosomal_uL6_a/b-dom"/>
</dbReference>
<protein>
    <recommendedName>
        <fullName evidence="4 5">50S ribosomal protein L6</fullName>
    </recommendedName>
</protein>
<dbReference type="PANTHER" id="PTHR11655">
    <property type="entry name" value="60S/50S RIBOSOMAL PROTEIN L6/L9"/>
    <property type="match status" value="1"/>
</dbReference>
<evidence type="ECO:0000256" key="6">
    <source>
        <dbReference type="RuleBase" id="RU003869"/>
    </source>
</evidence>
<proteinExistence type="inferred from homology"/>
<keyword evidence="7" id="KW-0694">RNA-binding</keyword>
<keyword evidence="7" id="KW-0699">rRNA-binding</keyword>
<dbReference type="FunFam" id="3.90.930.12:FF:000001">
    <property type="entry name" value="50S ribosomal protein L6"/>
    <property type="match status" value="1"/>
</dbReference>
<dbReference type="GO" id="GO:0019843">
    <property type="term" value="F:rRNA binding"/>
    <property type="evidence" value="ECO:0007669"/>
    <property type="project" value="UniProtKB-UniRule"/>
</dbReference>
<comment type="function">
    <text evidence="7">This protein binds to the 23S rRNA, and is important in its secondary structure. It is located near the subunit interface in the base of the L7/L12 stalk, and near the tRNA binding site of the peptidyltransferase center.</text>
</comment>
<dbReference type="PANTHER" id="PTHR11655:SF14">
    <property type="entry name" value="LARGE RIBOSOMAL SUBUNIT PROTEIN UL6M"/>
    <property type="match status" value="1"/>
</dbReference>
<dbReference type="InterPro" id="IPR002358">
    <property type="entry name" value="Ribosomal_uL6_CS"/>
</dbReference>
<sequence>MSRLGKLPVAFNAKVKADYKNQVLSVKGPVGELSMNIPLATKVVLGEGSISVDVDFNDPVLKVQGGTIRALIKCMIDGVSTGFKKQLELVGVGYRAQLAGQKLTLALGYSHPVEYNLPNQVKGQVDGTTKITLTSPDKQLLGQVCAELRKFRPPEPYKGKGILFAGEKIRRKAGKTGKGSK</sequence>
<comment type="caution">
    <text evidence="9">The sequence shown here is derived from an EMBL/GenBank/DDBJ whole genome shotgun (WGS) entry which is preliminary data.</text>
</comment>